<evidence type="ECO:0000313" key="3">
    <source>
        <dbReference type="EMBL" id="SKA58426.1"/>
    </source>
</evidence>
<sequence length="326" mass="36123">MKISSALFVGIFSTFLSFSSVAGEWKPTQDVTIIVPYKAGGGTDMSAQAIKTVAEKYIKQKIIIENIVGEDGISGVKKIVKANPDGHTIGYVNLPTFAAMSYLPGAFFKVSDVVPICAQNTETAIIVVNADSKYMMIDDLVEDAKKHPRKIKASTNGYKASYHTGAQLFAHSAGFEYTAVHCDGTINQLAKLLTKDVDFICVTFAEVADLVLSNSPKLRVLAVFGNNRISALPDVPTLEEAGYYNKWYGTIRGIVAPHGVSEEVVKYYTNIFKKIMTDPIVVREHFKKHMTLDYQDNLNFEAAITQLDYFCRNIEGTIYREQEKDE</sequence>
<proteinExistence type="inferred from homology"/>
<feature type="signal peptide" evidence="2">
    <location>
        <begin position="1"/>
        <end position="22"/>
    </location>
</feature>
<evidence type="ECO:0000256" key="2">
    <source>
        <dbReference type="SAM" id="SignalP"/>
    </source>
</evidence>
<dbReference type="AlphaFoldDB" id="A0A1T4V0J1"/>
<dbReference type="Pfam" id="PF03401">
    <property type="entry name" value="TctC"/>
    <property type="match status" value="1"/>
</dbReference>
<protein>
    <submittedName>
        <fullName evidence="3">Tripartite-type tricarboxylate transporter, receptor component TctC</fullName>
    </submittedName>
</protein>
<dbReference type="CDD" id="cd07012">
    <property type="entry name" value="PBP2_Bug_TTT"/>
    <property type="match status" value="1"/>
</dbReference>
<evidence type="ECO:0000256" key="1">
    <source>
        <dbReference type="ARBA" id="ARBA00006987"/>
    </source>
</evidence>
<dbReference type="Gene3D" id="3.40.190.10">
    <property type="entry name" value="Periplasmic binding protein-like II"/>
    <property type="match status" value="1"/>
</dbReference>
<gene>
    <name evidence="3" type="ORF">SAMN02745213_00444</name>
</gene>
<dbReference type="EMBL" id="FUXX01000004">
    <property type="protein sequence ID" value="SKA58426.1"/>
    <property type="molecule type" value="Genomic_DNA"/>
</dbReference>
<organism evidence="3 4">
    <name type="scientific">Succinivibrio dextrinosolvens DSM 3072</name>
    <dbReference type="NCBI Taxonomy" id="1123324"/>
    <lineage>
        <taxon>Bacteria</taxon>
        <taxon>Pseudomonadati</taxon>
        <taxon>Pseudomonadota</taxon>
        <taxon>Gammaproteobacteria</taxon>
        <taxon>Aeromonadales</taxon>
        <taxon>Succinivibrionaceae</taxon>
        <taxon>Succinivibrio</taxon>
    </lineage>
</organism>
<dbReference type="InterPro" id="IPR042100">
    <property type="entry name" value="Bug_dom1"/>
</dbReference>
<dbReference type="RefSeq" id="WP_078928025.1">
    <property type="nucleotide sequence ID" value="NZ_FUXX01000004.1"/>
</dbReference>
<reference evidence="4" key="1">
    <citation type="submission" date="2017-02" db="EMBL/GenBank/DDBJ databases">
        <authorList>
            <person name="Varghese N."/>
            <person name="Submissions S."/>
        </authorList>
    </citation>
    <scope>NUCLEOTIDE SEQUENCE [LARGE SCALE GENOMIC DNA]</scope>
    <source>
        <strain evidence="4">DSM 3072</strain>
    </source>
</reference>
<evidence type="ECO:0000313" key="4">
    <source>
        <dbReference type="Proteomes" id="UP000242432"/>
    </source>
</evidence>
<dbReference type="PIRSF" id="PIRSF017082">
    <property type="entry name" value="YflP"/>
    <property type="match status" value="1"/>
</dbReference>
<comment type="similarity">
    <text evidence="1">Belongs to the UPF0065 (bug) family.</text>
</comment>
<dbReference type="Proteomes" id="UP000242432">
    <property type="component" value="Unassembled WGS sequence"/>
</dbReference>
<dbReference type="PANTHER" id="PTHR42928:SF5">
    <property type="entry name" value="BLR1237 PROTEIN"/>
    <property type="match status" value="1"/>
</dbReference>
<keyword evidence="3" id="KW-0675">Receptor</keyword>
<keyword evidence="2" id="KW-0732">Signal</keyword>
<accession>A0A1T4V0J1</accession>
<name>A0A1T4V0J1_9GAMM</name>
<dbReference type="InterPro" id="IPR005064">
    <property type="entry name" value="BUG"/>
</dbReference>
<dbReference type="PANTHER" id="PTHR42928">
    <property type="entry name" value="TRICARBOXYLATE-BINDING PROTEIN"/>
    <property type="match status" value="1"/>
</dbReference>
<dbReference type="STRING" id="83771.SAMN02910357_01514"/>
<keyword evidence="4" id="KW-1185">Reference proteome</keyword>
<feature type="chain" id="PRO_5012617280" evidence="2">
    <location>
        <begin position="23"/>
        <end position="326"/>
    </location>
</feature>
<dbReference type="Gene3D" id="3.40.190.150">
    <property type="entry name" value="Bordetella uptake gene, domain 1"/>
    <property type="match status" value="1"/>
</dbReference>